<feature type="transmembrane region" description="Helical" evidence="1">
    <location>
        <begin position="175"/>
        <end position="194"/>
    </location>
</feature>
<dbReference type="KEGG" id="dcr:108224402"/>
<name>A0A161YE20_DAUCS</name>
<comment type="function">
    <text evidence="1">Involved in nitrate transport.</text>
</comment>
<keyword evidence="1" id="KW-1133">Transmembrane helix</keyword>
<keyword evidence="1" id="KW-0732">Signal</keyword>
<evidence type="ECO:0000256" key="1">
    <source>
        <dbReference type="PIRNR" id="PIRNR012939"/>
    </source>
</evidence>
<dbReference type="InterPro" id="IPR016605">
    <property type="entry name" value="Transptr_NO3_Nar2"/>
</dbReference>
<proteinExistence type="inferred from homology"/>
<dbReference type="AlphaFoldDB" id="A0A161YE20"/>
<evidence type="ECO:0000313" key="2">
    <source>
        <dbReference type="EMBL" id="WOH05228.1"/>
    </source>
</evidence>
<feature type="signal peptide" evidence="1">
    <location>
        <begin position="1"/>
        <end position="23"/>
    </location>
</feature>
<dbReference type="Gramene" id="KZM80058">
    <property type="protein sequence ID" value="KZM80058"/>
    <property type="gene ID" value="DCAR_000428"/>
</dbReference>
<feature type="chain" id="PRO_5010064171" description="High-affinity nitrate transporter" evidence="1">
    <location>
        <begin position="24"/>
        <end position="205"/>
    </location>
</feature>
<accession>A0A161YE20</accession>
<dbReference type="Pfam" id="PF16974">
    <property type="entry name" value="NAR2"/>
    <property type="match status" value="1"/>
</dbReference>
<dbReference type="OrthoDB" id="2015470at2759"/>
<dbReference type="Gramene" id="KZM91039">
    <property type="protein sequence ID" value="KZM91039"/>
    <property type="gene ID" value="DCAR_021596"/>
</dbReference>
<dbReference type="PANTHER" id="PTHR34806:SF1">
    <property type="entry name" value="HIGH-AFFINITY NITRATE TRANSPORTER 3.1"/>
    <property type="match status" value="1"/>
</dbReference>
<dbReference type="GO" id="GO:0005886">
    <property type="term" value="C:plasma membrane"/>
    <property type="evidence" value="ECO:0007669"/>
    <property type="project" value="UniProtKB-UniRule"/>
</dbReference>
<protein>
    <recommendedName>
        <fullName evidence="1">High-affinity nitrate transporter</fullName>
    </recommendedName>
</protein>
<keyword evidence="1" id="KW-0472">Membrane</keyword>
<evidence type="ECO:0000313" key="3">
    <source>
        <dbReference type="Proteomes" id="UP000077755"/>
    </source>
</evidence>
<keyword evidence="1" id="KW-0812">Transmembrane</keyword>
<dbReference type="GO" id="GO:0042128">
    <property type="term" value="P:nitrate assimilation"/>
    <property type="evidence" value="ECO:0007669"/>
    <property type="project" value="UniProtKB-UniRule"/>
</dbReference>
<keyword evidence="3" id="KW-1185">Reference proteome</keyword>
<dbReference type="GO" id="GO:0015112">
    <property type="term" value="F:nitrate transmembrane transporter activity"/>
    <property type="evidence" value="ECO:0007669"/>
    <property type="project" value="TreeGrafter"/>
</dbReference>
<organism evidence="2 3">
    <name type="scientific">Daucus carota subsp. sativus</name>
    <name type="common">Carrot</name>
    <dbReference type="NCBI Taxonomy" id="79200"/>
    <lineage>
        <taxon>Eukaryota</taxon>
        <taxon>Viridiplantae</taxon>
        <taxon>Streptophyta</taxon>
        <taxon>Embryophyta</taxon>
        <taxon>Tracheophyta</taxon>
        <taxon>Spermatophyta</taxon>
        <taxon>Magnoliopsida</taxon>
        <taxon>eudicotyledons</taxon>
        <taxon>Gunneridae</taxon>
        <taxon>Pentapetalae</taxon>
        <taxon>asterids</taxon>
        <taxon>campanulids</taxon>
        <taxon>Apiales</taxon>
        <taxon>Apiaceae</taxon>
        <taxon>Apioideae</taxon>
        <taxon>Scandiceae</taxon>
        <taxon>Daucinae</taxon>
        <taxon>Daucus</taxon>
        <taxon>Daucus sect. Daucus</taxon>
    </lineage>
</organism>
<comment type="similarity">
    <text evidence="1">Belongs to the NAR2 family.</text>
</comment>
<keyword evidence="1" id="KW-0534">Nitrate assimilation</keyword>
<dbReference type="EMBL" id="CP093348">
    <property type="protein sequence ID" value="WOH05228.1"/>
    <property type="molecule type" value="Genomic_DNA"/>
</dbReference>
<sequence>MAASTLLFVASILLSSFALSCYASGTFSALQKSILLTSSPKSGQVLKAGEANITVTWSFNKTYPAGTDSAYKTVKVKLCYAPISQKDRGWRKTKDELKKDRTCQHKIVKRDYKPETDSVTWTVERDIPTATYFVRAYVYNAEEKEVAYGQSTNDGKKTNLFEVEAITGRHVSLDIASVCFSVFSIVSLAGFFYLEKRKGAASQQK</sequence>
<reference evidence="2" key="1">
    <citation type="journal article" date="2016" name="Nat. Genet.">
        <title>A high-quality carrot genome assembly provides new insights into carotenoid accumulation and asterid genome evolution.</title>
        <authorList>
            <person name="Iorizzo M."/>
            <person name="Ellison S."/>
            <person name="Senalik D."/>
            <person name="Zeng P."/>
            <person name="Satapoomin P."/>
            <person name="Huang J."/>
            <person name="Bowman M."/>
            <person name="Iovene M."/>
            <person name="Sanseverino W."/>
            <person name="Cavagnaro P."/>
            <person name="Yildiz M."/>
            <person name="Macko-Podgorni A."/>
            <person name="Moranska E."/>
            <person name="Grzebelus E."/>
            <person name="Grzebelus D."/>
            <person name="Ashrafi H."/>
            <person name="Zheng Z."/>
            <person name="Cheng S."/>
            <person name="Spooner D."/>
            <person name="Van Deynze A."/>
            <person name="Simon P."/>
        </authorList>
    </citation>
    <scope>NUCLEOTIDE SEQUENCE</scope>
    <source>
        <tissue evidence="2">Leaf</tissue>
    </source>
</reference>
<keyword evidence="1" id="KW-1003">Cell membrane</keyword>
<gene>
    <name evidence="2" type="ORF">DCAR_0624642</name>
</gene>
<dbReference type="PIRSF" id="PIRSF012939">
    <property type="entry name" value="Transpt_NO3_Nar2"/>
    <property type="match status" value="1"/>
</dbReference>
<reference evidence="2" key="2">
    <citation type="submission" date="2022-03" db="EMBL/GenBank/DDBJ databases">
        <title>Draft title - Genomic analysis of global carrot germplasm unveils the trajectory of domestication and the origin of high carotenoid orange carrot.</title>
        <authorList>
            <person name="Iorizzo M."/>
            <person name="Ellison S."/>
            <person name="Senalik D."/>
            <person name="Macko-Podgorni A."/>
            <person name="Grzebelus D."/>
            <person name="Bostan H."/>
            <person name="Rolling W."/>
            <person name="Curaba J."/>
            <person name="Simon P."/>
        </authorList>
    </citation>
    <scope>NUCLEOTIDE SEQUENCE</scope>
    <source>
        <tissue evidence="2">Leaf</tissue>
    </source>
</reference>
<dbReference type="OMA" id="MLYLEQA"/>
<dbReference type="GO" id="GO:0010167">
    <property type="term" value="P:response to nitrate"/>
    <property type="evidence" value="ECO:0007669"/>
    <property type="project" value="UniProtKB-UniRule"/>
</dbReference>
<dbReference type="PANTHER" id="PTHR34806">
    <property type="entry name" value="HIGH-AFFINITY NITRATE TRANSPORTER 3.2"/>
    <property type="match status" value="1"/>
</dbReference>
<dbReference type="Proteomes" id="UP000077755">
    <property type="component" value="Chromosome 6"/>
</dbReference>